<reference evidence="2 3" key="1">
    <citation type="submission" date="2023-01" db="EMBL/GenBank/DDBJ databases">
        <title>Analysis of 21 Apiospora genomes using comparative genomics revels a genus with tremendous synthesis potential of carbohydrate active enzymes and secondary metabolites.</title>
        <authorList>
            <person name="Sorensen T."/>
        </authorList>
    </citation>
    <scope>NUCLEOTIDE SEQUENCE [LARGE SCALE GENOMIC DNA]</scope>
    <source>
        <strain evidence="2 3">CBS 33761</strain>
    </source>
</reference>
<dbReference type="EMBL" id="JAQQWK010000001">
    <property type="protein sequence ID" value="KAK8055798.1"/>
    <property type="molecule type" value="Genomic_DNA"/>
</dbReference>
<evidence type="ECO:0000313" key="3">
    <source>
        <dbReference type="Proteomes" id="UP001444661"/>
    </source>
</evidence>
<keyword evidence="3" id="KW-1185">Reference proteome</keyword>
<evidence type="ECO:0000256" key="1">
    <source>
        <dbReference type="SAM" id="MobiDB-lite"/>
    </source>
</evidence>
<sequence>MDDEGGTDDTTTAGGEERIGGYRMMATETMAKMLYNANDERRGGESRTGSAALEDGIDN</sequence>
<dbReference type="Proteomes" id="UP001444661">
    <property type="component" value="Unassembled WGS sequence"/>
</dbReference>
<evidence type="ECO:0000313" key="2">
    <source>
        <dbReference type="EMBL" id="KAK8055798.1"/>
    </source>
</evidence>
<organism evidence="2 3">
    <name type="scientific">Apiospora rasikravindrae</name>
    <dbReference type="NCBI Taxonomy" id="990691"/>
    <lineage>
        <taxon>Eukaryota</taxon>
        <taxon>Fungi</taxon>
        <taxon>Dikarya</taxon>
        <taxon>Ascomycota</taxon>
        <taxon>Pezizomycotina</taxon>
        <taxon>Sordariomycetes</taxon>
        <taxon>Xylariomycetidae</taxon>
        <taxon>Amphisphaeriales</taxon>
        <taxon>Apiosporaceae</taxon>
        <taxon>Apiospora</taxon>
    </lineage>
</organism>
<gene>
    <name evidence="2" type="ORF">PG993_001025</name>
</gene>
<protein>
    <submittedName>
        <fullName evidence="2">Uncharacterized protein</fullName>
    </submittedName>
</protein>
<accession>A0ABR1UA81</accession>
<comment type="caution">
    <text evidence="2">The sequence shown here is derived from an EMBL/GenBank/DDBJ whole genome shotgun (WGS) entry which is preliminary data.</text>
</comment>
<feature type="region of interest" description="Disordered" evidence="1">
    <location>
        <begin position="36"/>
        <end position="59"/>
    </location>
</feature>
<proteinExistence type="predicted"/>
<name>A0ABR1UA81_9PEZI</name>
<feature type="region of interest" description="Disordered" evidence="1">
    <location>
        <begin position="1"/>
        <end position="22"/>
    </location>
</feature>